<dbReference type="PROSITE" id="PS51779">
    <property type="entry name" value="POTRA"/>
    <property type="match status" value="1"/>
</dbReference>
<dbReference type="Gene3D" id="3.10.20.310">
    <property type="entry name" value="membrane protein fhac"/>
    <property type="match status" value="1"/>
</dbReference>
<dbReference type="InterPro" id="IPR005548">
    <property type="entry name" value="Cell_div_FtsQ/DivIB_C"/>
</dbReference>
<keyword evidence="6 9" id="KW-1133">Transmembrane helix</keyword>
<sequence>MTAGTLGPAALQTRVGSRLFGGMLAGEPRLALATVAAGGRTASASAAMVGLPQTRRTKSFASRASVRLPIERRLPRGLGSLLTLAFFAVVGLYGAALGGHIDSFRATYGEPHHALARLVGLGIDHVTISGIAELTESEVLAAAGISPKISLAFLDAAEVRRRLESVPMIREASVRKLYPSELSITLVEREPYALWQRNGELFVIAADGTVIDLLNDARFANLPLVVGDHANDRSREYLALLEAAGPLRNRIRAGALVSGRRWNLKLDNGVDVRLPETGAAAAVARLASLERDHRILDKDILTIDLRMPDRVAVRLSEEAAAARADMLKKKPKMPRGGSDI</sequence>
<proteinExistence type="inferred from homology"/>
<accession>A0ABT7AGV3</accession>
<name>A0ABT7AGV3_9HYPH</name>
<keyword evidence="7 9" id="KW-0472">Membrane</keyword>
<organism evidence="11 12">
    <name type="scientific">Chelatococcus albus</name>
    <dbReference type="NCBI Taxonomy" id="3047466"/>
    <lineage>
        <taxon>Bacteria</taxon>
        <taxon>Pseudomonadati</taxon>
        <taxon>Pseudomonadota</taxon>
        <taxon>Alphaproteobacteria</taxon>
        <taxon>Hyphomicrobiales</taxon>
        <taxon>Chelatococcaceae</taxon>
        <taxon>Chelatococcus</taxon>
    </lineage>
</organism>
<reference evidence="11 12" key="1">
    <citation type="submission" date="2023-05" db="EMBL/GenBank/DDBJ databases">
        <title>Chelatococcus sp. nov., a moderately thermophilic bacterium isolated from hot spring microbial mat.</title>
        <authorList>
            <person name="Hu C.-J."/>
            <person name="Li W.-J."/>
        </authorList>
    </citation>
    <scope>NUCLEOTIDE SEQUENCE [LARGE SCALE GENOMIC DNA]</scope>
    <source>
        <strain evidence="11 12">SYSU G07232</strain>
    </source>
</reference>
<comment type="similarity">
    <text evidence="9">Belongs to the FtsQ/DivIB family. FtsQ subfamily.</text>
</comment>
<dbReference type="HAMAP" id="MF_00911">
    <property type="entry name" value="FtsQ_subfam"/>
    <property type="match status" value="1"/>
</dbReference>
<evidence type="ECO:0000313" key="12">
    <source>
        <dbReference type="Proteomes" id="UP001321492"/>
    </source>
</evidence>
<comment type="caution">
    <text evidence="11">The sequence shown here is derived from an EMBL/GenBank/DDBJ whole genome shotgun (WGS) entry which is preliminary data.</text>
</comment>
<dbReference type="InterPro" id="IPR045335">
    <property type="entry name" value="FtsQ_C_sf"/>
</dbReference>
<evidence type="ECO:0000256" key="2">
    <source>
        <dbReference type="ARBA" id="ARBA00022475"/>
    </source>
</evidence>
<evidence type="ECO:0000256" key="4">
    <source>
        <dbReference type="ARBA" id="ARBA00022618"/>
    </source>
</evidence>
<evidence type="ECO:0000256" key="3">
    <source>
        <dbReference type="ARBA" id="ARBA00022519"/>
    </source>
</evidence>
<dbReference type="Gene3D" id="3.40.50.11690">
    <property type="entry name" value="Cell division protein FtsQ/DivIB"/>
    <property type="match status" value="1"/>
</dbReference>
<keyword evidence="8 9" id="KW-0131">Cell cycle</keyword>
<evidence type="ECO:0000256" key="5">
    <source>
        <dbReference type="ARBA" id="ARBA00022692"/>
    </source>
</evidence>
<dbReference type="PANTHER" id="PTHR35851">
    <property type="entry name" value="CELL DIVISION PROTEIN FTSQ"/>
    <property type="match status" value="1"/>
</dbReference>
<dbReference type="PANTHER" id="PTHR35851:SF1">
    <property type="entry name" value="CELL DIVISION PROTEIN FTSQ"/>
    <property type="match status" value="1"/>
</dbReference>
<evidence type="ECO:0000259" key="10">
    <source>
        <dbReference type="PROSITE" id="PS51779"/>
    </source>
</evidence>
<dbReference type="EMBL" id="JASJEV010000005">
    <property type="protein sequence ID" value="MDJ1158607.1"/>
    <property type="molecule type" value="Genomic_DNA"/>
</dbReference>
<protein>
    <recommendedName>
        <fullName evidence="9">Cell division protein FtsQ</fullName>
    </recommendedName>
</protein>
<evidence type="ECO:0000256" key="9">
    <source>
        <dbReference type="HAMAP-Rule" id="MF_00911"/>
    </source>
</evidence>
<dbReference type="Pfam" id="PF08478">
    <property type="entry name" value="POTRA_1"/>
    <property type="match status" value="1"/>
</dbReference>
<evidence type="ECO:0000256" key="8">
    <source>
        <dbReference type="ARBA" id="ARBA00023306"/>
    </source>
</evidence>
<dbReference type="Proteomes" id="UP001321492">
    <property type="component" value="Unassembled WGS sequence"/>
</dbReference>
<comment type="subcellular location">
    <subcellularLocation>
        <location evidence="9">Cell inner membrane</location>
        <topology evidence="9">Single-pass type II membrane protein</topology>
    </subcellularLocation>
    <subcellularLocation>
        <location evidence="1">Membrane</location>
    </subcellularLocation>
    <text evidence="9">Localizes to the division septum.</text>
</comment>
<dbReference type="InterPro" id="IPR034746">
    <property type="entry name" value="POTRA"/>
</dbReference>
<keyword evidence="2 9" id="KW-1003">Cell membrane</keyword>
<dbReference type="InterPro" id="IPR013685">
    <property type="entry name" value="POTRA_FtsQ_type"/>
</dbReference>
<evidence type="ECO:0000256" key="1">
    <source>
        <dbReference type="ARBA" id="ARBA00004370"/>
    </source>
</evidence>
<keyword evidence="4 9" id="KW-0132">Cell division</keyword>
<evidence type="ECO:0000256" key="6">
    <source>
        <dbReference type="ARBA" id="ARBA00022989"/>
    </source>
</evidence>
<dbReference type="GO" id="GO:0051301">
    <property type="term" value="P:cell division"/>
    <property type="evidence" value="ECO:0007669"/>
    <property type="project" value="UniProtKB-KW"/>
</dbReference>
<keyword evidence="5 9" id="KW-0812">Transmembrane</keyword>
<comment type="function">
    <text evidence="9">Essential cell division protein.</text>
</comment>
<evidence type="ECO:0000313" key="11">
    <source>
        <dbReference type="EMBL" id="MDJ1158607.1"/>
    </source>
</evidence>
<evidence type="ECO:0000256" key="7">
    <source>
        <dbReference type="ARBA" id="ARBA00023136"/>
    </source>
</evidence>
<dbReference type="Pfam" id="PF03799">
    <property type="entry name" value="FtsQ_DivIB_C"/>
    <property type="match status" value="1"/>
</dbReference>
<keyword evidence="12" id="KW-1185">Reference proteome</keyword>
<keyword evidence="3 9" id="KW-0997">Cell inner membrane</keyword>
<feature type="domain" description="POTRA" evidence="10">
    <location>
        <begin position="121"/>
        <end position="189"/>
    </location>
</feature>
<dbReference type="InterPro" id="IPR026579">
    <property type="entry name" value="FtsQ"/>
</dbReference>
<gene>
    <name evidence="9" type="primary">ftsQ</name>
    <name evidence="11" type="ORF">QNA08_10205</name>
</gene>
<feature type="transmembrane region" description="Helical" evidence="9">
    <location>
        <begin position="77"/>
        <end position="96"/>
    </location>
</feature>